<organism evidence="3 4">
    <name type="scientific">Chamaesiphon polymorphus CCALA 037</name>
    <dbReference type="NCBI Taxonomy" id="2107692"/>
    <lineage>
        <taxon>Bacteria</taxon>
        <taxon>Bacillati</taxon>
        <taxon>Cyanobacteriota</taxon>
        <taxon>Cyanophyceae</taxon>
        <taxon>Gomontiellales</taxon>
        <taxon>Chamaesiphonaceae</taxon>
        <taxon>Chamaesiphon</taxon>
    </lineage>
</organism>
<dbReference type="GO" id="GO:0016020">
    <property type="term" value="C:membrane"/>
    <property type="evidence" value="ECO:0007669"/>
    <property type="project" value="TreeGrafter"/>
</dbReference>
<dbReference type="PRINTS" id="PR00412">
    <property type="entry name" value="EPOXHYDRLASE"/>
</dbReference>
<evidence type="ECO:0000259" key="2">
    <source>
        <dbReference type="Pfam" id="PF00561"/>
    </source>
</evidence>
<dbReference type="AlphaFoldDB" id="A0A2T1GI62"/>
<evidence type="ECO:0000313" key="3">
    <source>
        <dbReference type="EMBL" id="PSB57404.1"/>
    </source>
</evidence>
<accession>A0A2T1GI62</accession>
<dbReference type="InterPro" id="IPR000639">
    <property type="entry name" value="Epox_hydrolase-like"/>
</dbReference>
<dbReference type="GO" id="GO:0016787">
    <property type="term" value="F:hydrolase activity"/>
    <property type="evidence" value="ECO:0007669"/>
    <property type="project" value="UniProtKB-KW"/>
</dbReference>
<reference evidence="3 4" key="1">
    <citation type="submission" date="2018-03" db="EMBL/GenBank/DDBJ databases">
        <title>The ancient ancestry and fast evolution of plastids.</title>
        <authorList>
            <person name="Moore K.R."/>
            <person name="Magnabosco C."/>
            <person name="Momper L."/>
            <person name="Gold D.A."/>
            <person name="Bosak T."/>
            <person name="Fournier G.P."/>
        </authorList>
    </citation>
    <scope>NUCLEOTIDE SEQUENCE [LARGE SCALE GENOMIC DNA]</scope>
    <source>
        <strain evidence="3 4">CCALA 037</strain>
    </source>
</reference>
<feature type="domain" description="AB hydrolase-1" evidence="2">
    <location>
        <begin position="29"/>
        <end position="254"/>
    </location>
</feature>
<dbReference type="SUPFAM" id="SSF53474">
    <property type="entry name" value="alpha/beta-Hydrolases"/>
    <property type="match status" value="1"/>
</dbReference>
<dbReference type="PRINTS" id="PR00111">
    <property type="entry name" value="ABHYDROLASE"/>
</dbReference>
<keyword evidence="4" id="KW-1185">Reference proteome</keyword>
<dbReference type="RefSeq" id="WP_106302849.1">
    <property type="nucleotide sequence ID" value="NZ_PVWO01000078.1"/>
</dbReference>
<dbReference type="Proteomes" id="UP000238937">
    <property type="component" value="Unassembled WGS sequence"/>
</dbReference>
<proteinExistence type="predicted"/>
<evidence type="ECO:0000313" key="4">
    <source>
        <dbReference type="Proteomes" id="UP000238937"/>
    </source>
</evidence>
<dbReference type="InterPro" id="IPR000073">
    <property type="entry name" value="AB_hydrolase_1"/>
</dbReference>
<name>A0A2T1GI62_9CYAN</name>
<dbReference type="OrthoDB" id="9773293at2"/>
<dbReference type="InterPro" id="IPR050266">
    <property type="entry name" value="AB_hydrolase_sf"/>
</dbReference>
<protein>
    <submittedName>
        <fullName evidence="3">Alpha/beta hydrolase</fullName>
    </submittedName>
</protein>
<keyword evidence="1 3" id="KW-0378">Hydrolase</keyword>
<evidence type="ECO:0000256" key="1">
    <source>
        <dbReference type="ARBA" id="ARBA00022801"/>
    </source>
</evidence>
<dbReference type="EMBL" id="PVWO01000078">
    <property type="protein sequence ID" value="PSB57404.1"/>
    <property type="molecule type" value="Genomic_DNA"/>
</dbReference>
<dbReference type="Gene3D" id="3.40.50.1820">
    <property type="entry name" value="alpha/beta hydrolase"/>
    <property type="match status" value="1"/>
</dbReference>
<dbReference type="Pfam" id="PF00561">
    <property type="entry name" value="Abhydrolase_1"/>
    <property type="match status" value="1"/>
</dbReference>
<gene>
    <name evidence="3" type="ORF">C7B77_08570</name>
</gene>
<sequence>MSNPTIKSVELPDRIALSYVEQGDRSGIPVLLLHGVTDSWYSYQPVLPHLPASMHVFALTQRGHGDSSHPMSGYRFNDFASDLAAFMDALEIRSAVIVGHSMGSSVAQRFAIDYPDRTAGLVLVGSFVNFRSNPDVQAIWDAAISTLTDPVDPDFIRDFQQSTLAQPVSPTFFAGVISESMKVPAHVWRAAFAGFLETDFSDEIKQIAAPTLVIWGDRDTFCPWSEQESLMAAIAGSQSIVYRDAGHALHWEQPDLFASDLVSFIETLSQR</sequence>
<dbReference type="PANTHER" id="PTHR43798">
    <property type="entry name" value="MONOACYLGLYCEROL LIPASE"/>
    <property type="match status" value="1"/>
</dbReference>
<dbReference type="PANTHER" id="PTHR43798:SF31">
    <property type="entry name" value="AB HYDROLASE SUPERFAMILY PROTEIN YCLE"/>
    <property type="match status" value="1"/>
</dbReference>
<comment type="caution">
    <text evidence="3">The sequence shown here is derived from an EMBL/GenBank/DDBJ whole genome shotgun (WGS) entry which is preliminary data.</text>
</comment>
<dbReference type="InterPro" id="IPR029058">
    <property type="entry name" value="AB_hydrolase_fold"/>
</dbReference>